<sequence length="114" mass="12050">MAAPSGSTSGGGKEGSAKAIVADQITQAARLTKLPRSLLDKTSTIKNTEQVLEQLPQVISALDAHMDSGLQSVPHLETVIQLLANMESCQLKPLSKAQFSREGAEILDQPPEAD</sequence>
<dbReference type="EMBL" id="JAVXUO010001195">
    <property type="protein sequence ID" value="KAK2985055.1"/>
    <property type="molecule type" value="Genomic_DNA"/>
</dbReference>
<dbReference type="AlphaFoldDB" id="A0AA88RLT9"/>
<evidence type="ECO:0008006" key="3">
    <source>
        <dbReference type="Google" id="ProtNLM"/>
    </source>
</evidence>
<organism evidence="1 2">
    <name type="scientific">Escallonia rubra</name>
    <dbReference type="NCBI Taxonomy" id="112253"/>
    <lineage>
        <taxon>Eukaryota</taxon>
        <taxon>Viridiplantae</taxon>
        <taxon>Streptophyta</taxon>
        <taxon>Embryophyta</taxon>
        <taxon>Tracheophyta</taxon>
        <taxon>Spermatophyta</taxon>
        <taxon>Magnoliopsida</taxon>
        <taxon>eudicotyledons</taxon>
        <taxon>Gunneridae</taxon>
        <taxon>Pentapetalae</taxon>
        <taxon>asterids</taxon>
        <taxon>campanulids</taxon>
        <taxon>Escalloniales</taxon>
        <taxon>Escalloniaceae</taxon>
        <taxon>Escallonia</taxon>
    </lineage>
</organism>
<gene>
    <name evidence="1" type="ORF">RJ640_016975</name>
</gene>
<dbReference type="Proteomes" id="UP001187471">
    <property type="component" value="Unassembled WGS sequence"/>
</dbReference>
<proteinExistence type="predicted"/>
<keyword evidence="2" id="KW-1185">Reference proteome</keyword>
<comment type="caution">
    <text evidence="1">The sequence shown here is derived from an EMBL/GenBank/DDBJ whole genome shotgun (WGS) entry which is preliminary data.</text>
</comment>
<name>A0AA88RLT9_9ASTE</name>
<evidence type="ECO:0000313" key="2">
    <source>
        <dbReference type="Proteomes" id="UP001187471"/>
    </source>
</evidence>
<reference evidence="1" key="1">
    <citation type="submission" date="2022-12" db="EMBL/GenBank/DDBJ databases">
        <title>Draft genome assemblies for two species of Escallonia (Escalloniales).</title>
        <authorList>
            <person name="Chanderbali A."/>
            <person name="Dervinis C."/>
            <person name="Anghel I."/>
            <person name="Soltis D."/>
            <person name="Soltis P."/>
            <person name="Zapata F."/>
        </authorList>
    </citation>
    <scope>NUCLEOTIDE SEQUENCE</scope>
    <source>
        <strain evidence="1">UCBG92.1500</strain>
        <tissue evidence="1">Leaf</tissue>
    </source>
</reference>
<protein>
    <recommendedName>
        <fullName evidence="3">Tobamovirus multiplication protein 2B</fullName>
    </recommendedName>
</protein>
<accession>A0AA88RLT9</accession>
<evidence type="ECO:0000313" key="1">
    <source>
        <dbReference type="EMBL" id="KAK2985055.1"/>
    </source>
</evidence>